<dbReference type="Proteomes" id="UP001605036">
    <property type="component" value="Unassembled WGS sequence"/>
</dbReference>
<evidence type="ECO:0000313" key="2">
    <source>
        <dbReference type="Proteomes" id="UP001605036"/>
    </source>
</evidence>
<sequence length="93" mass="9667">MVAQGEIGSDLMFDVKSGSAPVHLIPGAVEGVRSGCGSTQVSQPGPRSMLSTGFRREELNTSPGQSLGVLYCPMVVCGTSLAFELAGRNWVVP</sequence>
<dbReference type="AlphaFoldDB" id="A0ABD1ZP99"/>
<accession>A0ABD1ZP99</accession>
<protein>
    <submittedName>
        <fullName evidence="1">Uncharacterized protein</fullName>
    </submittedName>
</protein>
<organism evidence="1 2">
    <name type="scientific">Riccia fluitans</name>
    <dbReference type="NCBI Taxonomy" id="41844"/>
    <lineage>
        <taxon>Eukaryota</taxon>
        <taxon>Viridiplantae</taxon>
        <taxon>Streptophyta</taxon>
        <taxon>Embryophyta</taxon>
        <taxon>Marchantiophyta</taxon>
        <taxon>Marchantiopsida</taxon>
        <taxon>Marchantiidae</taxon>
        <taxon>Marchantiales</taxon>
        <taxon>Ricciaceae</taxon>
        <taxon>Riccia</taxon>
    </lineage>
</organism>
<keyword evidence="2" id="KW-1185">Reference proteome</keyword>
<reference evidence="1 2" key="1">
    <citation type="submission" date="2024-09" db="EMBL/GenBank/DDBJ databases">
        <title>Chromosome-scale assembly of Riccia fluitans.</title>
        <authorList>
            <person name="Paukszto L."/>
            <person name="Sawicki J."/>
            <person name="Karawczyk K."/>
            <person name="Piernik-Szablinska J."/>
            <person name="Szczecinska M."/>
            <person name="Mazdziarz M."/>
        </authorList>
    </citation>
    <scope>NUCLEOTIDE SEQUENCE [LARGE SCALE GENOMIC DNA]</scope>
    <source>
        <strain evidence="1">Rf_01</strain>
        <tissue evidence="1">Aerial parts of the thallus</tissue>
    </source>
</reference>
<evidence type="ECO:0000313" key="1">
    <source>
        <dbReference type="EMBL" id="KAL2653266.1"/>
    </source>
</evidence>
<gene>
    <name evidence="1" type="ORF">R1flu_021394</name>
</gene>
<dbReference type="EMBL" id="JBHFFA010000001">
    <property type="protein sequence ID" value="KAL2653266.1"/>
    <property type="molecule type" value="Genomic_DNA"/>
</dbReference>
<proteinExistence type="predicted"/>
<name>A0ABD1ZP99_9MARC</name>
<comment type="caution">
    <text evidence="1">The sequence shown here is derived from an EMBL/GenBank/DDBJ whole genome shotgun (WGS) entry which is preliminary data.</text>
</comment>